<comment type="caution">
    <text evidence="1">The sequence shown here is derived from an EMBL/GenBank/DDBJ whole genome shotgun (WGS) entry which is preliminary data.</text>
</comment>
<dbReference type="PANTHER" id="PTHR46601">
    <property type="entry name" value="ULP_PROTEASE DOMAIN-CONTAINING PROTEIN"/>
    <property type="match status" value="1"/>
</dbReference>
<dbReference type="PANTHER" id="PTHR46601:SF1">
    <property type="entry name" value="ADF-H DOMAIN-CONTAINING PROTEIN"/>
    <property type="match status" value="1"/>
</dbReference>
<keyword evidence="2" id="KW-1185">Reference proteome</keyword>
<evidence type="ECO:0000313" key="2">
    <source>
        <dbReference type="Proteomes" id="UP000499080"/>
    </source>
</evidence>
<dbReference type="Proteomes" id="UP000499080">
    <property type="component" value="Unassembled WGS sequence"/>
</dbReference>
<name>A0A4Y2CMB5_ARAVE</name>
<dbReference type="EMBL" id="BGPR01000215">
    <property type="protein sequence ID" value="GBM05560.1"/>
    <property type="molecule type" value="Genomic_DNA"/>
</dbReference>
<gene>
    <name evidence="1" type="ORF">AVEN_94825_1</name>
</gene>
<evidence type="ECO:0000313" key="1">
    <source>
        <dbReference type="EMBL" id="GBM05560.1"/>
    </source>
</evidence>
<reference evidence="1 2" key="1">
    <citation type="journal article" date="2019" name="Sci. Rep.">
        <title>Orb-weaving spider Araneus ventricosus genome elucidates the spidroin gene catalogue.</title>
        <authorList>
            <person name="Kono N."/>
            <person name="Nakamura H."/>
            <person name="Ohtoshi R."/>
            <person name="Moran D.A.P."/>
            <person name="Shinohara A."/>
            <person name="Yoshida Y."/>
            <person name="Fujiwara M."/>
            <person name="Mori M."/>
            <person name="Tomita M."/>
            <person name="Arakawa K."/>
        </authorList>
    </citation>
    <scope>NUCLEOTIDE SEQUENCE [LARGE SCALE GENOMIC DNA]</scope>
</reference>
<proteinExistence type="predicted"/>
<dbReference type="AlphaFoldDB" id="A0A4Y2CMB5"/>
<accession>A0A4Y2CMB5</accession>
<protein>
    <submittedName>
        <fullName evidence="1">Uncharacterized protein</fullName>
    </submittedName>
</protein>
<organism evidence="1 2">
    <name type="scientific">Araneus ventricosus</name>
    <name type="common">Orbweaver spider</name>
    <name type="synonym">Epeira ventricosa</name>
    <dbReference type="NCBI Taxonomy" id="182803"/>
    <lineage>
        <taxon>Eukaryota</taxon>
        <taxon>Metazoa</taxon>
        <taxon>Ecdysozoa</taxon>
        <taxon>Arthropoda</taxon>
        <taxon>Chelicerata</taxon>
        <taxon>Arachnida</taxon>
        <taxon>Araneae</taxon>
        <taxon>Araneomorphae</taxon>
        <taxon>Entelegynae</taxon>
        <taxon>Araneoidea</taxon>
        <taxon>Araneidae</taxon>
        <taxon>Araneus</taxon>
    </lineage>
</organism>
<dbReference type="OrthoDB" id="6625945at2759"/>
<sequence>MTLPVEEFIELVTEKIAALISHSYISKIQSTYLKTRKENLKDDECLILIDFAENYNFVPQNENLIKGAENSAILQYLEPSLHNYFVCVYEENSWIELVSELNKEVDYTIAFMHPYGPSETFYWPERQDECHVPSQNILFVIETPGKTSHIGRLYKIGATSKKKIDVSWNTFKESC</sequence>